<dbReference type="GO" id="GO:0005737">
    <property type="term" value="C:cytoplasm"/>
    <property type="evidence" value="ECO:0007669"/>
    <property type="project" value="UniProtKB-SubCell"/>
</dbReference>
<dbReference type="GO" id="GO:0052689">
    <property type="term" value="F:carboxylic ester hydrolase activity"/>
    <property type="evidence" value="ECO:0007669"/>
    <property type="project" value="UniProtKB-KW"/>
</dbReference>
<protein>
    <recommendedName>
        <fullName evidence="4">Acyl-protein thioesterase 1</fullName>
        <ecNumber evidence="3">3.1.2.22</ecNumber>
    </recommendedName>
    <alternativeName>
        <fullName evidence="11">Palmitoyl-protein hydrolase</fullName>
    </alternativeName>
</protein>
<comment type="caution">
    <text evidence="14">The sequence shown here is derived from an EMBL/GenBank/DDBJ whole genome shotgun (WGS) entry which is preliminary data.</text>
</comment>
<evidence type="ECO:0000256" key="9">
    <source>
        <dbReference type="ARBA" id="ARBA00023098"/>
    </source>
</evidence>
<accession>A0A439CNX7</accession>
<keyword evidence="8" id="KW-0276">Fatty acid metabolism</keyword>
<dbReference type="GO" id="GO:0006631">
    <property type="term" value="P:fatty acid metabolic process"/>
    <property type="evidence" value="ECO:0007669"/>
    <property type="project" value="UniProtKB-KW"/>
</dbReference>
<evidence type="ECO:0000313" key="14">
    <source>
        <dbReference type="EMBL" id="RWA03871.1"/>
    </source>
</evidence>
<dbReference type="PANTHER" id="PTHR10655">
    <property type="entry name" value="LYSOPHOSPHOLIPASE-RELATED"/>
    <property type="match status" value="1"/>
</dbReference>
<evidence type="ECO:0000256" key="3">
    <source>
        <dbReference type="ARBA" id="ARBA00012423"/>
    </source>
</evidence>
<dbReference type="InterPro" id="IPR003140">
    <property type="entry name" value="PLipase/COase/thioEstase"/>
</dbReference>
<evidence type="ECO:0000256" key="2">
    <source>
        <dbReference type="ARBA" id="ARBA00006499"/>
    </source>
</evidence>
<keyword evidence="7" id="KW-0378">Hydrolase</keyword>
<gene>
    <name evidence="14" type="ORF">EKO27_g11232</name>
</gene>
<dbReference type="FunFam" id="3.40.50.1820:FF:000010">
    <property type="entry name" value="Acyl-protein thioesterase 2"/>
    <property type="match status" value="1"/>
</dbReference>
<dbReference type="EMBL" id="RYZI01000683">
    <property type="protein sequence ID" value="RWA03871.1"/>
    <property type="molecule type" value="Genomic_DNA"/>
</dbReference>
<dbReference type="SUPFAM" id="SSF53474">
    <property type="entry name" value="alpha/beta-Hydrolases"/>
    <property type="match status" value="1"/>
</dbReference>
<sequence>MAMPRAKPLLFSASAKHTATVIFLHGLGDTGFGWASAVEGWIRGNKLDEVKWVLPHAPRMPITAAEGMPMPGWFDITALNGAIDDIRARQDEPGLLQTREYVNGLIQSEIDAGIPANRIVLGGFSQGGAMALLTALTAKAKLAGVVGLSCWLPLDSKFHNLVRESDFNHDTPIYMAHGTVDRVVPTAFGQLSYEILKRQNFPVTMKSIPGMAHSACQEELDEVEAFLHSRLPPQEEKKSEL</sequence>
<dbReference type="InterPro" id="IPR050565">
    <property type="entry name" value="LYPA1-2/EST-like"/>
</dbReference>
<dbReference type="AlphaFoldDB" id="A0A439CNX7"/>
<evidence type="ECO:0000256" key="8">
    <source>
        <dbReference type="ARBA" id="ARBA00022832"/>
    </source>
</evidence>
<dbReference type="InterPro" id="IPR029058">
    <property type="entry name" value="AB_hydrolase_fold"/>
</dbReference>
<dbReference type="EC" id="3.1.2.22" evidence="3"/>
<keyword evidence="9" id="KW-0443">Lipid metabolism</keyword>
<evidence type="ECO:0000256" key="5">
    <source>
        <dbReference type="ARBA" id="ARBA00022487"/>
    </source>
</evidence>
<name>A0A439CNX7_9PEZI</name>
<evidence type="ECO:0000256" key="11">
    <source>
        <dbReference type="ARBA" id="ARBA00031195"/>
    </source>
</evidence>
<proteinExistence type="inferred from homology"/>
<dbReference type="PANTHER" id="PTHR10655:SF17">
    <property type="entry name" value="LYSOPHOSPHOLIPASE-LIKE PROTEIN 1"/>
    <property type="match status" value="1"/>
</dbReference>
<dbReference type="GO" id="GO:0008474">
    <property type="term" value="F:palmitoyl-(protein) hydrolase activity"/>
    <property type="evidence" value="ECO:0007669"/>
    <property type="project" value="UniProtKB-EC"/>
</dbReference>
<evidence type="ECO:0000256" key="10">
    <source>
        <dbReference type="ARBA" id="ARBA00029392"/>
    </source>
</evidence>
<evidence type="ECO:0000256" key="4">
    <source>
        <dbReference type="ARBA" id="ARBA00014923"/>
    </source>
</evidence>
<evidence type="ECO:0000256" key="1">
    <source>
        <dbReference type="ARBA" id="ARBA00004496"/>
    </source>
</evidence>
<evidence type="ECO:0000259" key="13">
    <source>
        <dbReference type="Pfam" id="PF02230"/>
    </source>
</evidence>
<keyword evidence="6" id="KW-0963">Cytoplasm</keyword>
<keyword evidence="15" id="KW-1185">Reference proteome</keyword>
<comment type="subcellular location">
    <subcellularLocation>
        <location evidence="1">Cytoplasm</location>
    </subcellularLocation>
</comment>
<dbReference type="STRING" id="363999.A0A439CNX7"/>
<dbReference type="Proteomes" id="UP000286045">
    <property type="component" value="Unassembled WGS sequence"/>
</dbReference>
<reference evidence="14 15" key="1">
    <citation type="submission" date="2018-12" db="EMBL/GenBank/DDBJ databases">
        <title>Draft genome sequence of Xylaria grammica IHI A82.</title>
        <authorList>
            <person name="Buettner E."/>
            <person name="Kellner H."/>
        </authorList>
    </citation>
    <scope>NUCLEOTIDE SEQUENCE [LARGE SCALE GENOMIC DNA]</scope>
    <source>
        <strain evidence="14 15">IHI A82</strain>
    </source>
</reference>
<keyword evidence="5" id="KW-0719">Serine esterase</keyword>
<feature type="domain" description="Phospholipase/carboxylesterase/thioesterase" evidence="13">
    <location>
        <begin position="12"/>
        <end position="228"/>
    </location>
</feature>
<organism evidence="14 15">
    <name type="scientific">Xylaria grammica</name>
    <dbReference type="NCBI Taxonomy" id="363999"/>
    <lineage>
        <taxon>Eukaryota</taxon>
        <taxon>Fungi</taxon>
        <taxon>Dikarya</taxon>
        <taxon>Ascomycota</taxon>
        <taxon>Pezizomycotina</taxon>
        <taxon>Sordariomycetes</taxon>
        <taxon>Xylariomycetidae</taxon>
        <taxon>Xylariales</taxon>
        <taxon>Xylariaceae</taxon>
        <taxon>Xylaria</taxon>
    </lineage>
</organism>
<evidence type="ECO:0000256" key="12">
    <source>
        <dbReference type="ARBA" id="ARBA00047337"/>
    </source>
</evidence>
<comment type="catalytic activity">
    <reaction evidence="12">
        <text>S-hexadecanoyl-L-cysteinyl-[protein] + H2O = L-cysteinyl-[protein] + hexadecanoate + H(+)</text>
        <dbReference type="Rhea" id="RHEA:19233"/>
        <dbReference type="Rhea" id="RHEA-COMP:10131"/>
        <dbReference type="Rhea" id="RHEA-COMP:11032"/>
        <dbReference type="ChEBI" id="CHEBI:7896"/>
        <dbReference type="ChEBI" id="CHEBI:15377"/>
        <dbReference type="ChEBI" id="CHEBI:15378"/>
        <dbReference type="ChEBI" id="CHEBI:29950"/>
        <dbReference type="ChEBI" id="CHEBI:74151"/>
        <dbReference type="EC" id="3.1.2.22"/>
    </reaction>
</comment>
<evidence type="ECO:0000256" key="6">
    <source>
        <dbReference type="ARBA" id="ARBA00022490"/>
    </source>
</evidence>
<dbReference type="Gene3D" id="3.40.50.1820">
    <property type="entry name" value="alpha/beta hydrolase"/>
    <property type="match status" value="1"/>
</dbReference>
<comment type="similarity">
    <text evidence="2">Belongs to the AB hydrolase superfamily. AB hydrolase 2 family.</text>
</comment>
<evidence type="ECO:0000256" key="7">
    <source>
        <dbReference type="ARBA" id="ARBA00022801"/>
    </source>
</evidence>
<dbReference type="Pfam" id="PF02230">
    <property type="entry name" value="Abhydrolase_2"/>
    <property type="match status" value="1"/>
</dbReference>
<comment type="function">
    <text evidence="10">Hydrolyzes fatty acids from S-acylated cysteine residues in proteins with a strong preference for palmitoylated G-alpha proteins over other acyl substrates. Mediates the deacylation of G-alpha proteins such as GPA1 in vivo, but has weak or no activity toward palmitoylated Ras proteins. Has weak lysophospholipase activity in vitro; however such activity may not exist in vivo.</text>
</comment>
<evidence type="ECO:0000313" key="15">
    <source>
        <dbReference type="Proteomes" id="UP000286045"/>
    </source>
</evidence>